<dbReference type="Proteomes" id="UP000274346">
    <property type="component" value="Chromosome"/>
</dbReference>
<sequence>MPLLNVRDLTIGLDPRSTLVKASVFTSSPEETLA</sequence>
<accession>A0A3P8KFM9</accession>
<dbReference type="EMBL" id="LR131271">
    <property type="protein sequence ID" value="VDR24851.1"/>
    <property type="molecule type" value="Genomic_DNA"/>
</dbReference>
<proteinExistence type="predicted"/>
<gene>
    <name evidence="1" type="ORF">NCTC13098_01150</name>
</gene>
<organism evidence="1 2">
    <name type="scientific">Raoultella terrigena</name>
    <name type="common">Klebsiella terrigena</name>
    <dbReference type="NCBI Taxonomy" id="577"/>
    <lineage>
        <taxon>Bacteria</taxon>
        <taxon>Pseudomonadati</taxon>
        <taxon>Pseudomonadota</taxon>
        <taxon>Gammaproteobacteria</taxon>
        <taxon>Enterobacterales</taxon>
        <taxon>Enterobacteriaceae</taxon>
        <taxon>Klebsiella/Raoultella group</taxon>
        <taxon>Raoultella</taxon>
    </lineage>
</organism>
<dbReference type="KEGG" id="rtg:NCTC13098_01150"/>
<evidence type="ECO:0000313" key="1">
    <source>
        <dbReference type="EMBL" id="VDR24851.1"/>
    </source>
</evidence>
<evidence type="ECO:0000313" key="2">
    <source>
        <dbReference type="Proteomes" id="UP000274346"/>
    </source>
</evidence>
<name>A0A3P8KFM9_RAOTE</name>
<reference evidence="1 2" key="1">
    <citation type="submission" date="2018-12" db="EMBL/GenBank/DDBJ databases">
        <authorList>
            <consortium name="Pathogen Informatics"/>
        </authorList>
    </citation>
    <scope>NUCLEOTIDE SEQUENCE [LARGE SCALE GENOMIC DNA]</scope>
    <source>
        <strain evidence="1 2">NCTC13098</strain>
    </source>
</reference>
<protein>
    <submittedName>
        <fullName evidence="1">Uncharacterized protein</fullName>
    </submittedName>
</protein>
<dbReference type="AlphaFoldDB" id="A0A3P8KFM9"/>